<dbReference type="AlphaFoldDB" id="A0A169R3B4"/>
<dbReference type="Proteomes" id="UP000218288">
    <property type="component" value="Chromosome"/>
</dbReference>
<keyword evidence="1" id="KW-0472">Membrane</keyword>
<evidence type="ECO:0000313" key="2">
    <source>
        <dbReference type="EMBL" id="BAU91342.1"/>
    </source>
</evidence>
<name>A0A169R3B4_9HYPH</name>
<gene>
    <name evidence="2" type="ORF">MPPM_2737</name>
</gene>
<protein>
    <submittedName>
        <fullName evidence="2">Uncharacterized protein</fullName>
    </submittedName>
</protein>
<organism evidence="2 3">
    <name type="scientific">Methylorubrum populi</name>
    <dbReference type="NCBI Taxonomy" id="223967"/>
    <lineage>
        <taxon>Bacteria</taxon>
        <taxon>Pseudomonadati</taxon>
        <taxon>Pseudomonadota</taxon>
        <taxon>Alphaproteobacteria</taxon>
        <taxon>Hyphomicrobiales</taxon>
        <taxon>Methylobacteriaceae</taxon>
        <taxon>Methylorubrum</taxon>
    </lineage>
</organism>
<keyword evidence="1" id="KW-0812">Transmembrane</keyword>
<evidence type="ECO:0000313" key="3">
    <source>
        <dbReference type="Proteomes" id="UP000218288"/>
    </source>
</evidence>
<sequence length="47" mass="5103">MIDLVTRQRRAIATACSLSWQDIPLELFVCAAAIFLAAGLELLGLMP</sequence>
<keyword evidence="1" id="KW-1133">Transmembrane helix</keyword>
<reference evidence="2 3" key="1">
    <citation type="journal article" date="2016" name="Genome Announc.">
        <title>Complete Genome Sequence of Methylobacterium populi P-1M, Isolated from Pink-Pigmented Household Biofilm.</title>
        <authorList>
            <person name="Morohoshi T."/>
            <person name="Ikeda T."/>
        </authorList>
    </citation>
    <scope>NUCLEOTIDE SEQUENCE [LARGE SCALE GENOMIC DNA]</scope>
    <source>
        <strain evidence="2 3">P-1M</strain>
    </source>
</reference>
<proteinExistence type="predicted"/>
<evidence type="ECO:0000256" key="1">
    <source>
        <dbReference type="SAM" id="Phobius"/>
    </source>
</evidence>
<dbReference type="EMBL" id="AP014809">
    <property type="protein sequence ID" value="BAU91342.1"/>
    <property type="molecule type" value="Genomic_DNA"/>
</dbReference>
<accession>A0A169R3B4</accession>
<dbReference type="RefSeq" id="WP_173807914.1">
    <property type="nucleotide sequence ID" value="NZ_AP014809.1"/>
</dbReference>
<feature type="transmembrane region" description="Helical" evidence="1">
    <location>
        <begin position="27"/>
        <end position="46"/>
    </location>
</feature>